<keyword evidence="1" id="KW-1185">Reference proteome</keyword>
<name>A0ABM3RVT0_SPIOL</name>
<reference evidence="2" key="2">
    <citation type="submission" date="2025-08" db="UniProtKB">
        <authorList>
            <consortium name="RefSeq"/>
        </authorList>
    </citation>
    <scope>IDENTIFICATION</scope>
    <source>
        <tissue evidence="2">Leaf</tissue>
    </source>
</reference>
<gene>
    <name evidence="2" type="primary">LOC110783360</name>
</gene>
<dbReference type="PANTHER" id="PTHR36482:SF6">
    <property type="entry name" value="JASMONATE-INDUCED PROTEIN HOMOLOG"/>
    <property type="match status" value="1"/>
</dbReference>
<dbReference type="GeneID" id="110783360"/>
<organism evidence="1 2">
    <name type="scientific">Spinacia oleracea</name>
    <name type="common">Spinach</name>
    <dbReference type="NCBI Taxonomy" id="3562"/>
    <lineage>
        <taxon>Eukaryota</taxon>
        <taxon>Viridiplantae</taxon>
        <taxon>Streptophyta</taxon>
        <taxon>Embryophyta</taxon>
        <taxon>Tracheophyta</taxon>
        <taxon>Spermatophyta</taxon>
        <taxon>Magnoliopsida</taxon>
        <taxon>eudicotyledons</taxon>
        <taxon>Gunneridae</taxon>
        <taxon>Pentapetalae</taxon>
        <taxon>Caryophyllales</taxon>
        <taxon>Chenopodiaceae</taxon>
        <taxon>Chenopodioideae</taxon>
        <taxon>Anserineae</taxon>
        <taxon>Spinacia</taxon>
    </lineage>
</organism>
<accession>A0ABM3RVT0</accession>
<dbReference type="PANTHER" id="PTHR36482">
    <property type="entry name" value="OSJNBA0024J22.15 PROTEIN"/>
    <property type="match status" value="1"/>
</dbReference>
<reference evidence="1" key="1">
    <citation type="journal article" date="2021" name="Nat. Commun.">
        <title>Genomic analyses provide insights into spinach domestication and the genetic basis of agronomic traits.</title>
        <authorList>
            <person name="Cai X."/>
            <person name="Sun X."/>
            <person name="Xu C."/>
            <person name="Sun H."/>
            <person name="Wang X."/>
            <person name="Ge C."/>
            <person name="Zhang Z."/>
            <person name="Wang Q."/>
            <person name="Fei Z."/>
            <person name="Jiao C."/>
            <person name="Wang Q."/>
        </authorList>
    </citation>
    <scope>NUCLEOTIDE SEQUENCE [LARGE SCALE GENOMIC DNA]</scope>
    <source>
        <strain evidence="1">cv. Varoflay</strain>
    </source>
</reference>
<dbReference type="RefSeq" id="XP_056699734.1">
    <property type="nucleotide sequence ID" value="XM_056843756.1"/>
</dbReference>
<dbReference type="Proteomes" id="UP000813463">
    <property type="component" value="Chromosome 4"/>
</dbReference>
<evidence type="ECO:0000313" key="2">
    <source>
        <dbReference type="RefSeq" id="XP_056699734.1"/>
    </source>
</evidence>
<protein>
    <submittedName>
        <fullName evidence="2">Uncharacterized protein isoform X2</fullName>
    </submittedName>
</protein>
<evidence type="ECO:0000313" key="1">
    <source>
        <dbReference type="Proteomes" id="UP000813463"/>
    </source>
</evidence>
<dbReference type="InterPro" id="IPR053085">
    <property type="entry name" value="Jasmonate-induced_protein"/>
</dbReference>
<proteinExistence type="predicted"/>
<sequence>MDLPPSKIAKKYGIGTFVHKGTSSLPVSNSKGAIIYISYPGLAWLMAWDKSNKINKVYVEAGTLDRLKEMSDFAIENKLYQSGNISRYWDSDTGASAAAEIREHDDYTAFIVATFDQFHGIPQQS</sequence>